<feature type="DNA-binding region" description="H-T-H motif" evidence="3">
    <location>
        <begin position="34"/>
        <end position="53"/>
    </location>
</feature>
<dbReference type="SUPFAM" id="SSF48498">
    <property type="entry name" value="Tetracyclin repressor-like, C-terminal domain"/>
    <property type="match status" value="1"/>
</dbReference>
<dbReference type="EMBL" id="CP095073">
    <property type="protein sequence ID" value="UOQ43634.1"/>
    <property type="molecule type" value="Genomic_DNA"/>
</dbReference>
<dbReference type="PANTHER" id="PTHR43479:SF11">
    <property type="entry name" value="ACREF_ENVCD OPERON REPRESSOR-RELATED"/>
    <property type="match status" value="1"/>
</dbReference>
<dbReference type="PROSITE" id="PS01081">
    <property type="entry name" value="HTH_TETR_1"/>
    <property type="match status" value="1"/>
</dbReference>
<evidence type="ECO:0000313" key="6">
    <source>
        <dbReference type="Proteomes" id="UP000831787"/>
    </source>
</evidence>
<evidence type="ECO:0000256" key="3">
    <source>
        <dbReference type="PROSITE-ProRule" id="PRU00335"/>
    </source>
</evidence>
<keyword evidence="6" id="KW-1185">Reference proteome</keyword>
<keyword evidence="2 3" id="KW-0238">DNA-binding</keyword>
<dbReference type="InterPro" id="IPR001647">
    <property type="entry name" value="HTH_TetR"/>
</dbReference>
<evidence type="ECO:0000313" key="5">
    <source>
        <dbReference type="EMBL" id="UOQ43634.1"/>
    </source>
</evidence>
<keyword evidence="1" id="KW-0678">Repressor</keyword>
<feature type="domain" description="HTH tetR-type" evidence="4">
    <location>
        <begin position="11"/>
        <end position="71"/>
    </location>
</feature>
<sequence>MPKGFKQEEKQHIQQALLAEGRELFCQFGLQKTSIQDITKKVGIAAGTFYKFFQSKEELYFDILANEEEEVKNFLNNLDVTNSSNPKSVIKQHLLTTIEMVEKNPLMRQIYLGDNMNALSRKIPEEKLANHLKEDNQASSVLITNWKQQGVIIKYEPELVTGLFRSLFMLTLHKKEIGEDIYRATIELHVDLLVEGLIEEEVK</sequence>
<reference evidence="5 6" key="1">
    <citation type="submission" date="2022-04" db="EMBL/GenBank/DDBJ databases">
        <title>Halobacillus sp. isolated from saltern.</title>
        <authorList>
            <person name="Won M."/>
            <person name="Lee C.-M."/>
            <person name="Woen H.-Y."/>
            <person name="Kwon S.-W."/>
        </authorList>
    </citation>
    <scope>NUCLEOTIDE SEQUENCE [LARGE SCALE GENOMIC DNA]</scope>
    <source>
        <strain evidence="5 6">SSBR10-3</strain>
    </source>
</reference>
<dbReference type="InterPro" id="IPR036271">
    <property type="entry name" value="Tet_transcr_reg_TetR-rel_C_sf"/>
</dbReference>
<dbReference type="RefSeq" id="WP_244708993.1">
    <property type="nucleotide sequence ID" value="NZ_CP095073.1"/>
</dbReference>
<dbReference type="Pfam" id="PF00440">
    <property type="entry name" value="TetR_N"/>
    <property type="match status" value="1"/>
</dbReference>
<dbReference type="PRINTS" id="PR00455">
    <property type="entry name" value="HTHTETR"/>
</dbReference>
<dbReference type="PROSITE" id="PS50977">
    <property type="entry name" value="HTH_TETR_2"/>
    <property type="match status" value="1"/>
</dbReference>
<protein>
    <submittedName>
        <fullName evidence="5">TetR/AcrR family transcriptional regulator</fullName>
    </submittedName>
</protein>
<accession>A0ABY4EJ23</accession>
<dbReference type="InterPro" id="IPR050624">
    <property type="entry name" value="HTH-type_Tx_Regulator"/>
</dbReference>
<gene>
    <name evidence="5" type="ORF">MUN89_17255</name>
</gene>
<dbReference type="SUPFAM" id="SSF46689">
    <property type="entry name" value="Homeodomain-like"/>
    <property type="match status" value="1"/>
</dbReference>
<evidence type="ECO:0000256" key="2">
    <source>
        <dbReference type="ARBA" id="ARBA00023125"/>
    </source>
</evidence>
<dbReference type="Gene3D" id="1.10.357.10">
    <property type="entry name" value="Tetracycline Repressor, domain 2"/>
    <property type="match status" value="1"/>
</dbReference>
<dbReference type="Gene3D" id="1.10.10.60">
    <property type="entry name" value="Homeodomain-like"/>
    <property type="match status" value="1"/>
</dbReference>
<dbReference type="InterPro" id="IPR023772">
    <property type="entry name" value="DNA-bd_HTH_TetR-type_CS"/>
</dbReference>
<dbReference type="PANTHER" id="PTHR43479">
    <property type="entry name" value="ACREF/ENVCD OPERON REPRESSOR-RELATED"/>
    <property type="match status" value="1"/>
</dbReference>
<evidence type="ECO:0000256" key="1">
    <source>
        <dbReference type="ARBA" id="ARBA00022491"/>
    </source>
</evidence>
<organism evidence="5 6">
    <name type="scientific">Halobacillus salinarum</name>
    <dbReference type="NCBI Taxonomy" id="2932257"/>
    <lineage>
        <taxon>Bacteria</taxon>
        <taxon>Bacillati</taxon>
        <taxon>Bacillota</taxon>
        <taxon>Bacilli</taxon>
        <taxon>Bacillales</taxon>
        <taxon>Bacillaceae</taxon>
        <taxon>Halobacillus</taxon>
    </lineage>
</organism>
<name>A0ABY4EJ23_9BACI</name>
<dbReference type="InterPro" id="IPR009057">
    <property type="entry name" value="Homeodomain-like_sf"/>
</dbReference>
<dbReference type="Proteomes" id="UP000831787">
    <property type="component" value="Chromosome"/>
</dbReference>
<evidence type="ECO:0000259" key="4">
    <source>
        <dbReference type="PROSITE" id="PS50977"/>
    </source>
</evidence>
<proteinExistence type="predicted"/>